<keyword evidence="2" id="KW-1185">Reference proteome</keyword>
<organism evidence="1 2">
    <name type="scientific">Paenimyroides baculatum</name>
    <dbReference type="NCBI Taxonomy" id="2608000"/>
    <lineage>
        <taxon>Bacteria</taxon>
        <taxon>Pseudomonadati</taxon>
        <taxon>Bacteroidota</taxon>
        <taxon>Flavobacteriia</taxon>
        <taxon>Flavobacteriales</taxon>
        <taxon>Flavobacteriaceae</taxon>
        <taxon>Paenimyroides</taxon>
    </lineage>
</organism>
<name>A0A5M6CSI9_9FLAO</name>
<evidence type="ECO:0000313" key="1">
    <source>
        <dbReference type="EMBL" id="KAA5537916.1"/>
    </source>
</evidence>
<accession>A0A5M6CSI9</accession>
<dbReference type="EMBL" id="VWSG01000002">
    <property type="protein sequence ID" value="KAA5537916.1"/>
    <property type="molecule type" value="Genomic_DNA"/>
</dbReference>
<dbReference type="AlphaFoldDB" id="A0A5M6CSI9"/>
<reference evidence="1 2" key="1">
    <citation type="submission" date="2019-09" db="EMBL/GenBank/DDBJ databases">
        <title>Genome sequence and assembly of Flavobacterium sp.</title>
        <authorList>
            <person name="Chhetri G."/>
        </authorList>
    </citation>
    <scope>NUCLEOTIDE SEQUENCE [LARGE SCALE GENOMIC DNA]</scope>
    <source>
        <strain evidence="1 2">SNL9</strain>
    </source>
</reference>
<comment type="caution">
    <text evidence="1">The sequence shown here is derived from an EMBL/GenBank/DDBJ whole genome shotgun (WGS) entry which is preliminary data.</text>
</comment>
<proteinExistence type="predicted"/>
<dbReference type="Proteomes" id="UP000325141">
    <property type="component" value="Unassembled WGS sequence"/>
</dbReference>
<sequence>MQKNNFEIKLIDLFWLKSGDEENDLYAHGHVYVKIGGEIVCDENTLDVTVTAAGLYLLRSLSENYKKGNYDSQLLPCCGFVTYFDKNLRPAISGCPVGIDWTITHLTKDLIQHTSDNGNSAILKIEDYKKMVYDFVDKVEEFYQSSLPKILPRDEFELGAYEEIWEEWRELRNK</sequence>
<gene>
    <name evidence="1" type="ORF">F0460_04445</name>
</gene>
<evidence type="ECO:0000313" key="2">
    <source>
        <dbReference type="Proteomes" id="UP000325141"/>
    </source>
</evidence>
<protein>
    <submittedName>
        <fullName evidence="1">Uncharacterized protein</fullName>
    </submittedName>
</protein>